<accession>A0A2P8CZQ5</accession>
<dbReference type="EMBL" id="PYGD01000008">
    <property type="protein sequence ID" value="PSK90406.1"/>
    <property type="molecule type" value="Genomic_DNA"/>
</dbReference>
<name>A0A2P8CZQ5_9BACT</name>
<organism evidence="1 2">
    <name type="scientific">Taibaiella chishuiensis</name>
    <dbReference type="NCBI Taxonomy" id="1434707"/>
    <lineage>
        <taxon>Bacteria</taxon>
        <taxon>Pseudomonadati</taxon>
        <taxon>Bacteroidota</taxon>
        <taxon>Chitinophagia</taxon>
        <taxon>Chitinophagales</taxon>
        <taxon>Chitinophagaceae</taxon>
        <taxon>Taibaiella</taxon>
    </lineage>
</organism>
<dbReference type="AlphaFoldDB" id="A0A2P8CZQ5"/>
<evidence type="ECO:0008006" key="3">
    <source>
        <dbReference type="Google" id="ProtNLM"/>
    </source>
</evidence>
<evidence type="ECO:0000313" key="1">
    <source>
        <dbReference type="EMBL" id="PSK90406.1"/>
    </source>
</evidence>
<sequence>MRYTSNQTSRNLYHRTTPYPVRGRGIALALFLLLLHASARGQTYLGGYVFLSGDDTPLSGASVRNMTNGRSTLATPAGIYLIEAEPGDVIVFSFTGMTADTMKVRESLLKTGYDVGLQTGDHTLKTVTVISSYQLDSLRRQKEYGVYFKKGRGLANKLGPENAFGLTFSPVSFFSRKARNQRRFRKRLIRDEREAYIDYVFSPGWVSKQTGLKDDSLQQFMYRYRPSYQTARTLDRPAMIAYINNRYKAFMHKPE</sequence>
<evidence type="ECO:0000313" key="2">
    <source>
        <dbReference type="Proteomes" id="UP000240572"/>
    </source>
</evidence>
<keyword evidence="2" id="KW-1185">Reference proteome</keyword>
<dbReference type="Proteomes" id="UP000240572">
    <property type="component" value="Unassembled WGS sequence"/>
</dbReference>
<gene>
    <name evidence="1" type="ORF">B0I18_108136</name>
</gene>
<reference evidence="1 2" key="1">
    <citation type="submission" date="2018-03" db="EMBL/GenBank/DDBJ databases">
        <title>Genomic Encyclopedia of Type Strains, Phase III (KMG-III): the genomes of soil and plant-associated and newly described type strains.</title>
        <authorList>
            <person name="Whitman W."/>
        </authorList>
    </citation>
    <scope>NUCLEOTIDE SEQUENCE [LARGE SCALE GENOMIC DNA]</scope>
    <source>
        <strain evidence="1 2">CGMCC 1.12700</strain>
    </source>
</reference>
<protein>
    <recommendedName>
        <fullName evidence="3">Carboxypeptidase-like protein</fullName>
    </recommendedName>
</protein>
<proteinExistence type="predicted"/>
<comment type="caution">
    <text evidence="1">The sequence shown here is derived from an EMBL/GenBank/DDBJ whole genome shotgun (WGS) entry which is preliminary data.</text>
</comment>